<dbReference type="InterPro" id="IPR055245">
    <property type="entry name" value="HTH_proteobacteria"/>
</dbReference>
<dbReference type="EMBL" id="VJEZ01000006">
    <property type="protein sequence ID" value="MWZ40086.1"/>
    <property type="molecule type" value="Genomic_DNA"/>
</dbReference>
<gene>
    <name evidence="2" type="ORF">FNC33_05935</name>
</gene>
<reference evidence="2 3" key="1">
    <citation type="submission" date="2019-06" db="EMBL/GenBank/DDBJ databases">
        <title>Phylogeography and genetic diversity of Francisella tularensis subsp. holarctica in France (1947-2018).</title>
        <authorList>
            <person name="Kevin M."/>
            <person name="Madani N."/>
            <person name="Maurin M."/>
        </authorList>
    </citation>
    <scope>NUCLEOTIDE SEQUENCE [LARGE SCALE GENOMIC DNA]</scope>
    <source>
        <strain evidence="2 3">ATCC 15482</strain>
    </source>
</reference>
<organism evidence="2 3">
    <name type="scientific">Francisella tularensis</name>
    <dbReference type="NCBI Taxonomy" id="263"/>
    <lineage>
        <taxon>Bacteria</taxon>
        <taxon>Pseudomonadati</taxon>
        <taxon>Pseudomonadota</taxon>
        <taxon>Gammaproteobacteria</taxon>
        <taxon>Thiotrichales</taxon>
        <taxon>Francisellaceae</taxon>
        <taxon>Francisella</taxon>
    </lineage>
</organism>
<sequence length="69" mass="8054">MKVSKECKNQKVFEHLNSGMTLTPAEAYREYGTMRLGAIVYDLKQKGYRIENTNPRGKYAVYKMVKFTK</sequence>
<feature type="domain" description="Winged helix-turn-helix" evidence="1">
    <location>
        <begin position="10"/>
        <end position="54"/>
    </location>
</feature>
<evidence type="ECO:0000259" key="1">
    <source>
        <dbReference type="Pfam" id="PF14090"/>
    </source>
</evidence>
<proteinExistence type="predicted"/>
<dbReference type="AlphaFoldDB" id="A0A6I4RRL6"/>
<comment type="caution">
    <text evidence="2">The sequence shown here is derived from an EMBL/GenBank/DDBJ whole genome shotgun (WGS) entry which is preliminary data.</text>
</comment>
<dbReference type="Pfam" id="PF14090">
    <property type="entry name" value="HTH_39"/>
    <property type="match status" value="1"/>
</dbReference>
<dbReference type="Proteomes" id="UP000469081">
    <property type="component" value="Unassembled WGS sequence"/>
</dbReference>
<evidence type="ECO:0000313" key="3">
    <source>
        <dbReference type="Proteomes" id="UP000469081"/>
    </source>
</evidence>
<evidence type="ECO:0000313" key="2">
    <source>
        <dbReference type="EMBL" id="MWZ40086.1"/>
    </source>
</evidence>
<protein>
    <recommendedName>
        <fullName evidence="1">Winged helix-turn-helix domain-containing protein</fullName>
    </recommendedName>
</protein>
<accession>A0A6I4RRL6</accession>
<name>A0A6I4RRL6_FRATU</name>
<dbReference type="RefSeq" id="WP_003038411.1">
    <property type="nucleotide sequence ID" value="NZ_VJEZ01000006.1"/>
</dbReference>